<feature type="domain" description="CusB-like barrel-sandwich hybrid" evidence="3">
    <location>
        <begin position="82"/>
        <end position="225"/>
    </location>
</feature>
<dbReference type="Gene3D" id="2.40.50.100">
    <property type="match status" value="1"/>
</dbReference>
<gene>
    <name evidence="5" type="ORF">GCM10011361_13950</name>
</gene>
<dbReference type="InterPro" id="IPR058792">
    <property type="entry name" value="Beta-barrel_RND_2"/>
</dbReference>
<comment type="caution">
    <text evidence="5">The sequence shown here is derived from an EMBL/GenBank/DDBJ whole genome shotgun (WGS) entry which is preliminary data.</text>
</comment>
<dbReference type="InterPro" id="IPR006143">
    <property type="entry name" value="RND_pump_MFP"/>
</dbReference>
<dbReference type="EMBL" id="BMFH01000001">
    <property type="protein sequence ID" value="GGD48379.1"/>
    <property type="molecule type" value="Genomic_DNA"/>
</dbReference>
<dbReference type="Pfam" id="PF25954">
    <property type="entry name" value="Beta-barrel_RND_2"/>
    <property type="match status" value="1"/>
</dbReference>
<evidence type="ECO:0000259" key="3">
    <source>
        <dbReference type="Pfam" id="PF25919"/>
    </source>
</evidence>
<protein>
    <submittedName>
        <fullName evidence="5">Hemolysin D</fullName>
    </submittedName>
</protein>
<dbReference type="Gene3D" id="2.40.30.170">
    <property type="match status" value="1"/>
</dbReference>
<keyword evidence="2" id="KW-0813">Transport</keyword>
<keyword evidence="6" id="KW-1185">Reference proteome</keyword>
<evidence type="ECO:0000259" key="4">
    <source>
        <dbReference type="Pfam" id="PF25954"/>
    </source>
</evidence>
<dbReference type="InterPro" id="IPR051909">
    <property type="entry name" value="MFP_Cation_Efflux"/>
</dbReference>
<dbReference type="PANTHER" id="PTHR30097">
    <property type="entry name" value="CATION EFFLUX SYSTEM PROTEIN CUSB"/>
    <property type="match status" value="1"/>
</dbReference>
<accession>A0ABQ1QYD0</accession>
<dbReference type="Gene3D" id="1.10.287.470">
    <property type="entry name" value="Helix hairpin bin"/>
    <property type="match status" value="1"/>
</dbReference>
<reference evidence="6" key="1">
    <citation type="journal article" date="2019" name="Int. J. Syst. Evol. Microbiol.">
        <title>The Global Catalogue of Microorganisms (GCM) 10K type strain sequencing project: providing services to taxonomists for standard genome sequencing and annotation.</title>
        <authorList>
            <consortium name="The Broad Institute Genomics Platform"/>
            <consortium name="The Broad Institute Genome Sequencing Center for Infectious Disease"/>
            <person name="Wu L."/>
            <person name="Ma J."/>
        </authorList>
    </citation>
    <scope>NUCLEOTIDE SEQUENCE [LARGE SCALE GENOMIC DNA]</scope>
    <source>
        <strain evidence="6">CGMCC 1.12606</strain>
    </source>
</reference>
<dbReference type="Pfam" id="PF25919">
    <property type="entry name" value="BSH_CusB"/>
    <property type="match status" value="1"/>
</dbReference>
<dbReference type="NCBIfam" id="TIGR01730">
    <property type="entry name" value="RND_mfp"/>
    <property type="match status" value="1"/>
</dbReference>
<proteinExistence type="inferred from homology"/>
<dbReference type="SUPFAM" id="SSF111369">
    <property type="entry name" value="HlyD-like secretion proteins"/>
    <property type="match status" value="1"/>
</dbReference>
<dbReference type="InterPro" id="IPR058790">
    <property type="entry name" value="BSH_CusB"/>
</dbReference>
<dbReference type="PANTHER" id="PTHR30097:SF4">
    <property type="entry name" value="SLR6042 PROTEIN"/>
    <property type="match status" value="1"/>
</dbReference>
<sequence>MNSTMSRNVLFTCLILAAILPLGCKNKVQETEPGNGRSEEMITLSTVQFDEGQMQLGSPEERDFPNIVQATGMIDVPPQNKAVVSAILGGYIKETPLLIGDEVKKGQTLLVLENPEFISLQQEYLKAGQDLKFLESDYERQKQLLAENISSQKSFLKAESEYKGNLARYSALKEKLLMLNFSLPEIESGTIRSTSRIFSPISGSVTKINVSKGMYVSPADEIMEITDNDHIHLELNVFEKDIMKLSKEQPIHFTIPEASDEVFEAQVYLIGTHIEANRTVKVHAHLKEEDHHRFLTGMFVEAGIITSQDKKLSLPDAAIAGIDDTNYVLRLVEKKDDGYVFEKVRIETGQSYGGFTSVEFEAAGDEDETYLVQGAFSLLSNAM</sequence>
<evidence type="ECO:0000313" key="6">
    <source>
        <dbReference type="Proteomes" id="UP000625780"/>
    </source>
</evidence>
<comment type="similarity">
    <text evidence="1">Belongs to the membrane fusion protein (MFP) (TC 8.A.1) family.</text>
</comment>
<evidence type="ECO:0000256" key="2">
    <source>
        <dbReference type="ARBA" id="ARBA00022448"/>
    </source>
</evidence>
<organism evidence="5 6">
    <name type="scientific">Muriicola marianensis</name>
    <dbReference type="NCBI Taxonomy" id="1324801"/>
    <lineage>
        <taxon>Bacteria</taxon>
        <taxon>Pseudomonadati</taxon>
        <taxon>Bacteroidota</taxon>
        <taxon>Flavobacteriia</taxon>
        <taxon>Flavobacteriales</taxon>
        <taxon>Flavobacteriaceae</taxon>
        <taxon>Muriicola</taxon>
    </lineage>
</organism>
<name>A0ABQ1QYD0_9FLAO</name>
<feature type="domain" description="CusB-like beta-barrel" evidence="4">
    <location>
        <begin position="233"/>
        <end position="303"/>
    </location>
</feature>
<evidence type="ECO:0000313" key="5">
    <source>
        <dbReference type="EMBL" id="GGD48379.1"/>
    </source>
</evidence>
<dbReference type="Proteomes" id="UP000625780">
    <property type="component" value="Unassembled WGS sequence"/>
</dbReference>
<evidence type="ECO:0000256" key="1">
    <source>
        <dbReference type="ARBA" id="ARBA00009477"/>
    </source>
</evidence>